<proteinExistence type="predicted"/>
<gene>
    <name evidence="1" type="ORF">PDEL1432_LOCUS3564</name>
</gene>
<dbReference type="EMBL" id="HBFL01004956">
    <property type="protein sequence ID" value="CAD8763523.1"/>
    <property type="molecule type" value="Transcribed_RNA"/>
</dbReference>
<accession>A0A7S0Y907</accession>
<organism evidence="1">
    <name type="scientific">Pseudo-nitzschia delicatissima</name>
    <dbReference type="NCBI Taxonomy" id="44447"/>
    <lineage>
        <taxon>Eukaryota</taxon>
        <taxon>Sar</taxon>
        <taxon>Stramenopiles</taxon>
        <taxon>Ochrophyta</taxon>
        <taxon>Bacillariophyta</taxon>
        <taxon>Bacillariophyceae</taxon>
        <taxon>Bacillariophycidae</taxon>
        <taxon>Bacillariales</taxon>
        <taxon>Bacillariaceae</taxon>
        <taxon>Pseudo-nitzschia</taxon>
    </lineage>
</organism>
<protein>
    <submittedName>
        <fullName evidence="1">Uncharacterized protein</fullName>
    </submittedName>
</protein>
<reference evidence="1" key="1">
    <citation type="submission" date="2021-01" db="EMBL/GenBank/DDBJ databases">
        <authorList>
            <person name="Corre E."/>
            <person name="Pelletier E."/>
            <person name="Niang G."/>
            <person name="Scheremetjew M."/>
            <person name="Finn R."/>
            <person name="Kale V."/>
            <person name="Holt S."/>
            <person name="Cochrane G."/>
            <person name="Meng A."/>
            <person name="Brown T."/>
            <person name="Cohen L."/>
        </authorList>
    </citation>
    <scope>NUCLEOTIDE SEQUENCE</scope>
    <source>
        <strain evidence="1">UNC1205</strain>
    </source>
</reference>
<name>A0A7S0Y907_9STRA</name>
<evidence type="ECO:0000313" key="1">
    <source>
        <dbReference type="EMBL" id="CAD8763523.1"/>
    </source>
</evidence>
<dbReference type="AlphaFoldDB" id="A0A7S0Y907"/>
<sequence>MRSERFLGTGECSCGQLFCVDDDNLKMKSSNEKRSSFFRQWIKHRLRIANLLLLQHEKSECHCGEGGQHVRMSSKSRSCYPPAGAVAGGCSHTEIKNRNREQ</sequence>